<sequence length="393" mass="44954">MSSTTSNAARSATDNASADAFGIERKKYTVEEHRVRRNQTFADLLLKEGVEYQDIVQLADETRDVFDVRDIRAGRSYRVYRNPWLERARYIVYRPDAVRYVVFDVRYPERSRVGERPVSVAWRTAGGTIKSSLYQTLMESGGRPQLAIRLSEVFAWQIDFFRIQRGDQFRVVYEERTVDGQQIGPGDIVAAYFVHRGRTYYAYRFNDGEGSEYFDEKGNSLRRELLKAPLQFSRISSRFTNRRYHPVLKRYRPHHGTDYAAPTGTPVHSVGDGVVLFAAYKGYNGNYVKVRHNATYTTGYLHLSRIAKGIRPGTRVKQGETIGYVGSTGLSTGPHLDYRFWKNGQAIDPYSIELPPARPVAPQHMTAFTQVVDGLHNFLLNHSPRTTFADARL</sequence>
<evidence type="ECO:0000313" key="10">
    <source>
        <dbReference type="EMBL" id="PEN14919.1"/>
    </source>
</evidence>
<keyword evidence="5" id="KW-0378">Hydrolase</keyword>
<gene>
    <name evidence="10" type="ORF">CRI94_01095</name>
</gene>
<dbReference type="EMBL" id="PDEQ01000001">
    <property type="protein sequence ID" value="PEN14919.1"/>
    <property type="molecule type" value="Genomic_DNA"/>
</dbReference>
<dbReference type="AlphaFoldDB" id="A0A2A8D1T8"/>
<dbReference type="Gene3D" id="3.10.450.350">
    <property type="match status" value="1"/>
</dbReference>
<dbReference type="CDD" id="cd12797">
    <property type="entry name" value="M23_peptidase"/>
    <property type="match status" value="1"/>
</dbReference>
<comment type="subcellular location">
    <subcellularLocation>
        <location evidence="2">Cell envelope</location>
    </subcellularLocation>
</comment>
<dbReference type="GO" id="GO:0004222">
    <property type="term" value="F:metalloendopeptidase activity"/>
    <property type="evidence" value="ECO:0007669"/>
    <property type="project" value="TreeGrafter"/>
</dbReference>
<evidence type="ECO:0000313" key="11">
    <source>
        <dbReference type="Proteomes" id="UP000220102"/>
    </source>
</evidence>
<proteinExistence type="predicted"/>
<keyword evidence="7" id="KW-0482">Metalloprotease</keyword>
<dbReference type="InterPro" id="IPR016047">
    <property type="entry name" value="M23ase_b-sheet_dom"/>
</dbReference>
<dbReference type="PANTHER" id="PTHR21666:SF288">
    <property type="entry name" value="CELL DIVISION PROTEIN YTFB"/>
    <property type="match status" value="1"/>
</dbReference>
<dbReference type="SUPFAM" id="SSF51261">
    <property type="entry name" value="Duplicated hybrid motif"/>
    <property type="match status" value="1"/>
</dbReference>
<protein>
    <submittedName>
        <fullName evidence="10">Peptidase M24</fullName>
    </submittedName>
</protein>
<dbReference type="PANTHER" id="PTHR21666">
    <property type="entry name" value="PEPTIDASE-RELATED"/>
    <property type="match status" value="1"/>
</dbReference>
<dbReference type="Pfam" id="PF19425">
    <property type="entry name" value="Csd3_N2"/>
    <property type="match status" value="1"/>
</dbReference>
<reference evidence="10 11" key="1">
    <citation type="submission" date="2017-10" db="EMBL/GenBank/DDBJ databases">
        <title>Draft genome of Longibacter Salinarum.</title>
        <authorList>
            <person name="Goh K.M."/>
            <person name="Shamsir M.S."/>
            <person name="Lim S.W."/>
        </authorList>
    </citation>
    <scope>NUCLEOTIDE SEQUENCE [LARGE SCALE GENOMIC DNA]</scope>
    <source>
        <strain evidence="10 11">KCTC 52045</strain>
    </source>
</reference>
<keyword evidence="3" id="KW-0645">Protease</keyword>
<evidence type="ECO:0000256" key="4">
    <source>
        <dbReference type="ARBA" id="ARBA00022723"/>
    </source>
</evidence>
<dbReference type="Pfam" id="PF01551">
    <property type="entry name" value="Peptidase_M23"/>
    <property type="match status" value="1"/>
</dbReference>
<dbReference type="GO" id="GO:0046872">
    <property type="term" value="F:metal ion binding"/>
    <property type="evidence" value="ECO:0007669"/>
    <property type="project" value="UniProtKB-KW"/>
</dbReference>
<evidence type="ECO:0000256" key="6">
    <source>
        <dbReference type="ARBA" id="ARBA00022833"/>
    </source>
</evidence>
<evidence type="ECO:0000259" key="9">
    <source>
        <dbReference type="Pfam" id="PF19425"/>
    </source>
</evidence>
<feature type="domain" description="M23ase beta-sheet core" evidence="8">
    <location>
        <begin position="253"/>
        <end position="349"/>
    </location>
</feature>
<dbReference type="InterPro" id="IPR050570">
    <property type="entry name" value="Cell_wall_metabolism_enzyme"/>
</dbReference>
<evidence type="ECO:0000256" key="7">
    <source>
        <dbReference type="ARBA" id="ARBA00023049"/>
    </source>
</evidence>
<dbReference type="GO" id="GO:0030313">
    <property type="term" value="C:cell envelope"/>
    <property type="evidence" value="ECO:0007669"/>
    <property type="project" value="UniProtKB-SubCell"/>
</dbReference>
<keyword evidence="4" id="KW-0479">Metal-binding</keyword>
<dbReference type="FunFam" id="2.70.70.10:FF:000002">
    <property type="entry name" value="Murein DD-endopeptidase MepM"/>
    <property type="match status" value="1"/>
</dbReference>
<dbReference type="GO" id="GO:0006508">
    <property type="term" value="P:proteolysis"/>
    <property type="evidence" value="ECO:0007669"/>
    <property type="project" value="UniProtKB-KW"/>
</dbReference>
<comment type="cofactor">
    <cofactor evidence="1">
        <name>Zn(2+)</name>
        <dbReference type="ChEBI" id="CHEBI:29105"/>
    </cofactor>
</comment>
<organism evidence="10 11">
    <name type="scientific">Longibacter salinarum</name>
    <dbReference type="NCBI Taxonomy" id="1850348"/>
    <lineage>
        <taxon>Bacteria</taxon>
        <taxon>Pseudomonadati</taxon>
        <taxon>Rhodothermota</taxon>
        <taxon>Rhodothermia</taxon>
        <taxon>Rhodothermales</taxon>
        <taxon>Salisaetaceae</taxon>
        <taxon>Longibacter</taxon>
    </lineage>
</organism>
<dbReference type="InterPro" id="IPR011055">
    <property type="entry name" value="Dup_hybrid_motif"/>
</dbReference>
<dbReference type="Proteomes" id="UP000220102">
    <property type="component" value="Unassembled WGS sequence"/>
</dbReference>
<evidence type="ECO:0000256" key="1">
    <source>
        <dbReference type="ARBA" id="ARBA00001947"/>
    </source>
</evidence>
<keyword evidence="11" id="KW-1185">Reference proteome</keyword>
<dbReference type="Gene3D" id="2.70.70.10">
    <property type="entry name" value="Glucose Permease (Domain IIA)"/>
    <property type="match status" value="1"/>
</dbReference>
<feature type="domain" description="Csd3-like second N-terminal" evidence="9">
    <location>
        <begin position="126"/>
        <end position="240"/>
    </location>
</feature>
<evidence type="ECO:0000259" key="8">
    <source>
        <dbReference type="Pfam" id="PF01551"/>
    </source>
</evidence>
<accession>A0A2A8D1T8</accession>
<name>A0A2A8D1T8_9BACT</name>
<keyword evidence="6" id="KW-0862">Zinc</keyword>
<dbReference type="OrthoDB" id="9810477at2"/>
<evidence type="ECO:0000256" key="3">
    <source>
        <dbReference type="ARBA" id="ARBA00022670"/>
    </source>
</evidence>
<evidence type="ECO:0000256" key="2">
    <source>
        <dbReference type="ARBA" id="ARBA00004196"/>
    </source>
</evidence>
<evidence type="ECO:0000256" key="5">
    <source>
        <dbReference type="ARBA" id="ARBA00022801"/>
    </source>
</evidence>
<comment type="caution">
    <text evidence="10">The sequence shown here is derived from an EMBL/GenBank/DDBJ whole genome shotgun (WGS) entry which is preliminary data.</text>
</comment>
<dbReference type="InterPro" id="IPR045834">
    <property type="entry name" value="Csd3_N2"/>
</dbReference>